<dbReference type="EMBL" id="LT629693">
    <property type="protein sequence ID" value="SDK44133.1"/>
    <property type="molecule type" value="Genomic_DNA"/>
</dbReference>
<sequence length="158" mass="17660">MTILSADQLGILSFEHRALLEVRGLFASHSFHHDPDVNLEKPDGFNMNVSFQQSDCGTTACIGGWMFEAMRRDRMAPCHTAHAYLTFHSSDALGPLFWPFKKKNGAEMLDWAGDTYDFPPDLIPPAYALTAIDNFLATGDPDWPTACQLTPQLEKHFA</sequence>
<dbReference type="RefSeq" id="WP_157793790.1">
    <property type="nucleotide sequence ID" value="NZ_LT629693.1"/>
</dbReference>
<accession>A0ABY0QHD6</accession>
<organism evidence="1 2">
    <name type="scientific">Bradyrhizobium ottawaense</name>
    <dbReference type="NCBI Taxonomy" id="931866"/>
    <lineage>
        <taxon>Bacteria</taxon>
        <taxon>Pseudomonadati</taxon>
        <taxon>Pseudomonadota</taxon>
        <taxon>Alphaproteobacteria</taxon>
        <taxon>Hyphomicrobiales</taxon>
        <taxon>Nitrobacteraceae</taxon>
        <taxon>Bradyrhizobium</taxon>
    </lineage>
</organism>
<dbReference type="Proteomes" id="UP000198803">
    <property type="component" value="Chromosome I"/>
</dbReference>
<proteinExistence type="predicted"/>
<evidence type="ECO:0000313" key="1">
    <source>
        <dbReference type="EMBL" id="SDK44133.1"/>
    </source>
</evidence>
<protein>
    <submittedName>
        <fullName evidence="1">Uncharacterized protein</fullName>
    </submittedName>
</protein>
<reference evidence="1 2" key="1">
    <citation type="submission" date="2016-10" db="EMBL/GenBank/DDBJ databases">
        <authorList>
            <person name="Varghese N."/>
            <person name="Submissions S."/>
        </authorList>
    </citation>
    <scope>NUCLEOTIDE SEQUENCE [LARGE SCALE GENOMIC DNA]</scope>
    <source>
        <strain evidence="1 2">GAS524</strain>
    </source>
</reference>
<keyword evidence="2" id="KW-1185">Reference proteome</keyword>
<gene>
    <name evidence="1" type="ORF">SAMN05444163_8119</name>
</gene>
<name>A0ABY0QHD6_9BRAD</name>
<evidence type="ECO:0000313" key="2">
    <source>
        <dbReference type="Proteomes" id="UP000198803"/>
    </source>
</evidence>